<dbReference type="GO" id="GO:0015295">
    <property type="term" value="F:solute:proton symporter activity"/>
    <property type="evidence" value="ECO:0007669"/>
    <property type="project" value="TreeGrafter"/>
</dbReference>
<keyword evidence="3 8" id="KW-0813">Transport</keyword>
<feature type="transmembrane region" description="Helical" evidence="8">
    <location>
        <begin position="172"/>
        <end position="195"/>
    </location>
</feature>
<dbReference type="eggNOG" id="COG1620">
    <property type="taxonomic scope" value="Bacteria"/>
</dbReference>
<keyword evidence="5 8" id="KW-0812">Transmembrane</keyword>
<feature type="transmembrane region" description="Helical" evidence="8">
    <location>
        <begin position="292"/>
        <end position="315"/>
    </location>
</feature>
<dbReference type="GO" id="GO:0005886">
    <property type="term" value="C:plasma membrane"/>
    <property type="evidence" value="ECO:0007669"/>
    <property type="project" value="UniProtKB-SubCell"/>
</dbReference>
<comment type="similarity">
    <text evidence="2 8">Belongs to the lactate permease family.</text>
</comment>
<feature type="transmembrane region" description="Helical" evidence="8">
    <location>
        <begin position="466"/>
        <end position="488"/>
    </location>
</feature>
<feature type="transmembrane region" description="Helical" evidence="8">
    <location>
        <begin position="100"/>
        <end position="130"/>
    </location>
</feature>
<dbReference type="GO" id="GO:0015129">
    <property type="term" value="F:lactate transmembrane transporter activity"/>
    <property type="evidence" value="ECO:0007669"/>
    <property type="project" value="UniProtKB-UniRule"/>
</dbReference>
<reference evidence="9 10" key="1">
    <citation type="submission" date="2010-06" db="EMBL/GenBank/DDBJ databases">
        <title>Complete sequence of chromosome of Nitrosococcus watsoni C-113.</title>
        <authorList>
            <consortium name="US DOE Joint Genome Institute"/>
            <person name="Lucas S."/>
            <person name="Copeland A."/>
            <person name="Lapidus A."/>
            <person name="Cheng J.-F."/>
            <person name="Bruce D."/>
            <person name="Goodwin L."/>
            <person name="Pitluck S."/>
            <person name="Malfatti S.A."/>
            <person name="Chain P.S.G."/>
            <person name="Land M."/>
            <person name="Hauser L."/>
            <person name="Kyrpides N."/>
            <person name="Ivanova N."/>
            <person name="Cambell M.A."/>
            <person name="Heidelberg J.F."/>
            <person name="Klotz M.G."/>
            <person name="Woyke T."/>
        </authorList>
    </citation>
    <scope>NUCLEOTIDE SEQUENCE [LARGE SCALE GENOMIC DNA]</scope>
    <source>
        <strain evidence="9 10">C-113</strain>
    </source>
</reference>
<dbReference type="AlphaFoldDB" id="D8K6C9"/>
<feature type="transmembrane region" description="Helical" evidence="8">
    <location>
        <begin position="336"/>
        <end position="361"/>
    </location>
</feature>
<accession>D8K6C9</accession>
<keyword evidence="6 8" id="KW-1133">Transmembrane helix</keyword>
<feature type="transmembrane region" description="Helical" evidence="8">
    <location>
        <begin position="136"/>
        <end position="160"/>
    </location>
</feature>
<dbReference type="STRING" id="105559.Nwat_1557"/>
<evidence type="ECO:0000256" key="4">
    <source>
        <dbReference type="ARBA" id="ARBA00022475"/>
    </source>
</evidence>
<evidence type="ECO:0000256" key="6">
    <source>
        <dbReference type="ARBA" id="ARBA00022989"/>
    </source>
</evidence>
<proteinExistence type="inferred from homology"/>
<gene>
    <name evidence="9" type="ordered locus">Nwat_1557</name>
</gene>
<keyword evidence="8" id="KW-0997">Cell inner membrane</keyword>
<evidence type="ECO:0000256" key="2">
    <source>
        <dbReference type="ARBA" id="ARBA00010100"/>
    </source>
</evidence>
<dbReference type="InterPro" id="IPR003804">
    <property type="entry name" value="Lactate_perm"/>
</dbReference>
<dbReference type="RefSeq" id="WP_013220548.1">
    <property type="nucleotide sequence ID" value="NC_014315.1"/>
</dbReference>
<sequence length="489" mass="49964">MMAVWAALPIGIALGMLVFRVGPIGTAATALACGVGVAMGVFAAEIGPILSAQAAMASLFVEVAAILFGGLWLSQILTATGAQQRLAGWLTGMCRDPARAVLLVVLGVVPFAESMTGFGIGVVVGIPLLIQFGFSRVHAAILGLLGLIIVPWGSLGPGTLVAARLTGVDFQALGIVSALLSGPVFILMGAGALMLGVGGRRAAAAWPDVVLTAGVLWAAVWGVNVVLGTPLAGVLGSLASISALLIRVRLRERQSLVIPPSVRRDLVPYAMLIAGLLVTSAWIALWPGKAPAWLRVLHSPATWLLVTAALTPVLLGQSMHAQPRALRQTLGGWWPIALATVLFLALGTLLSSTGMSTVLAQAGARLGPAYPALAPWIGALGGFLTGSNTGASAMFAASQAQAAQAIGYPVLTLVAFQNVAASLATMAAVPRVMMACRIAQDAPPPQQTIFVTGVTADEAVVSRSHVWPIVLALNGLILVVLSALSMGLM</sequence>
<feature type="transmembrane region" description="Helical" evidence="8">
    <location>
        <begin position="373"/>
        <end position="396"/>
    </location>
</feature>
<dbReference type="HOGENOM" id="CLU_042497_0_0_6"/>
<keyword evidence="4" id="KW-1003">Cell membrane</keyword>
<evidence type="ECO:0000256" key="3">
    <source>
        <dbReference type="ARBA" id="ARBA00022448"/>
    </source>
</evidence>
<feature type="transmembrane region" description="Helical" evidence="8">
    <location>
        <begin position="408"/>
        <end position="429"/>
    </location>
</feature>
<organism evidence="9 10">
    <name type="scientific">Nitrosococcus watsoni (strain C-113)</name>
    <dbReference type="NCBI Taxonomy" id="105559"/>
    <lineage>
        <taxon>Bacteria</taxon>
        <taxon>Pseudomonadati</taxon>
        <taxon>Pseudomonadota</taxon>
        <taxon>Gammaproteobacteria</taxon>
        <taxon>Chromatiales</taxon>
        <taxon>Chromatiaceae</taxon>
        <taxon>Nitrosococcus</taxon>
    </lineage>
</organism>
<keyword evidence="10" id="KW-1185">Reference proteome</keyword>
<evidence type="ECO:0000313" key="10">
    <source>
        <dbReference type="Proteomes" id="UP000000393"/>
    </source>
</evidence>
<dbReference type="PANTHER" id="PTHR30003">
    <property type="entry name" value="L-LACTATE PERMEASE"/>
    <property type="match status" value="1"/>
</dbReference>
<keyword evidence="7 8" id="KW-0472">Membrane</keyword>
<dbReference type="Proteomes" id="UP000000393">
    <property type="component" value="Chromosome"/>
</dbReference>
<evidence type="ECO:0000256" key="8">
    <source>
        <dbReference type="RuleBase" id="RU365092"/>
    </source>
</evidence>
<feature type="transmembrane region" description="Helical" evidence="8">
    <location>
        <begin position="56"/>
        <end position="79"/>
    </location>
</feature>
<name>D8K6C9_NITWC</name>
<evidence type="ECO:0000313" key="9">
    <source>
        <dbReference type="EMBL" id="ADJ28456.1"/>
    </source>
</evidence>
<evidence type="ECO:0000256" key="7">
    <source>
        <dbReference type="ARBA" id="ARBA00023136"/>
    </source>
</evidence>
<protein>
    <recommendedName>
        <fullName evidence="8">L-lactate permease</fullName>
    </recommendedName>
</protein>
<dbReference type="Pfam" id="PF02652">
    <property type="entry name" value="Lactate_perm"/>
    <property type="match status" value="2"/>
</dbReference>
<feature type="transmembrane region" description="Helical" evidence="8">
    <location>
        <begin position="215"/>
        <end position="246"/>
    </location>
</feature>
<comment type="subcellular location">
    <subcellularLocation>
        <location evidence="8">Cell inner membrane</location>
        <topology evidence="8">Multi-pass membrane protein</topology>
    </subcellularLocation>
    <subcellularLocation>
        <location evidence="1">Cell membrane</location>
        <topology evidence="1">Multi-pass membrane protein</topology>
    </subcellularLocation>
</comment>
<evidence type="ECO:0000256" key="1">
    <source>
        <dbReference type="ARBA" id="ARBA00004651"/>
    </source>
</evidence>
<evidence type="ECO:0000256" key="5">
    <source>
        <dbReference type="ARBA" id="ARBA00022692"/>
    </source>
</evidence>
<dbReference type="PANTHER" id="PTHR30003:SF0">
    <property type="entry name" value="GLYCOLATE PERMEASE GLCA-RELATED"/>
    <property type="match status" value="1"/>
</dbReference>
<comment type="function">
    <text evidence="8">Uptake of L-lactate across the membrane. Can also transport D-lactate and glycolate.</text>
</comment>
<feature type="transmembrane region" description="Helical" evidence="8">
    <location>
        <begin position="266"/>
        <end position="286"/>
    </location>
</feature>
<dbReference type="OrthoDB" id="9761056at2"/>
<dbReference type="EMBL" id="CP002086">
    <property type="protein sequence ID" value="ADJ28456.1"/>
    <property type="molecule type" value="Genomic_DNA"/>
</dbReference>
<dbReference type="KEGG" id="nwa:Nwat_1557"/>